<accession>A0A9D8KYQ3</accession>
<evidence type="ECO:0008006" key="4">
    <source>
        <dbReference type="Google" id="ProtNLM"/>
    </source>
</evidence>
<evidence type="ECO:0000256" key="1">
    <source>
        <dbReference type="SAM" id="Phobius"/>
    </source>
</evidence>
<evidence type="ECO:0000313" key="2">
    <source>
        <dbReference type="EMBL" id="MBN8798774.1"/>
    </source>
</evidence>
<comment type="caution">
    <text evidence="2">The sequence shown here is derived from an EMBL/GenBank/DDBJ whole genome shotgun (WGS) entry which is preliminary data.</text>
</comment>
<feature type="non-terminal residue" evidence="2">
    <location>
        <position position="1"/>
    </location>
</feature>
<dbReference type="AlphaFoldDB" id="A0A9D8KYQ3"/>
<keyword evidence="1" id="KW-1133">Transmembrane helix</keyword>
<protein>
    <recommendedName>
        <fullName evidence="4">Tetratricopeptide repeat protein</fullName>
    </recommendedName>
</protein>
<keyword evidence="1" id="KW-0812">Transmembrane</keyword>
<proteinExistence type="predicted"/>
<sequence>AEERADAELAAAQAQVDAAAAETRKRTEQAMLSTYGSEDALRRVFNERAAIVDNNIKTAIYNVGSLREALATQLSVAGDRELAGQKVTDKQAQDIRQRHTELLAQLRLQAAAQAITTGMPARMETVLSSGRPEEMAARIASRRTTGAAFRRFVRGDLGRIVQTALAKEPERRYASVQALSDDLQRFLQGRTVSVMGDTFAYRARRFVRRNRWSVAMAGLAVLAMLAGLAGTTWQLRQVRVQRDAALAEARRNAAIGDYFAMLFRDAGDRIDGERATASDVLGDGARRLADSYRGDPATGIHLAVTTADLSQRLGDLKAAQALYEQALAWPGIEGFPGQRAAAQYGLGVVRYFNGDNAGARALLDEALGYWRRDP</sequence>
<reference evidence="2" key="1">
    <citation type="submission" date="2021-02" db="EMBL/GenBank/DDBJ databases">
        <title>Thiocyanate and organic carbon inputs drive convergent selection for specific autotrophic Afipia and Thiobacillus strains within complex microbiomes.</title>
        <authorList>
            <person name="Huddy R.J."/>
            <person name="Sachdeva R."/>
            <person name="Kadzinga F."/>
            <person name="Kantor R.S."/>
            <person name="Harrison S.T.L."/>
            <person name="Banfield J.F."/>
        </authorList>
    </citation>
    <scope>NUCLEOTIDE SEQUENCE</scope>
    <source>
        <strain evidence="2">SCN18_10_11_15_R1_P_69_7</strain>
    </source>
</reference>
<dbReference type="Proteomes" id="UP000664815">
    <property type="component" value="Unassembled WGS sequence"/>
</dbReference>
<organism evidence="2 3">
    <name type="scientific">Stenotrophomonas nitritireducens</name>
    <dbReference type="NCBI Taxonomy" id="83617"/>
    <lineage>
        <taxon>Bacteria</taxon>
        <taxon>Pseudomonadati</taxon>
        <taxon>Pseudomonadota</taxon>
        <taxon>Gammaproteobacteria</taxon>
        <taxon>Lysobacterales</taxon>
        <taxon>Lysobacteraceae</taxon>
        <taxon>Stenotrophomonas</taxon>
    </lineage>
</organism>
<name>A0A9D8KYQ3_9GAMM</name>
<feature type="non-terminal residue" evidence="2">
    <location>
        <position position="374"/>
    </location>
</feature>
<evidence type="ECO:0000313" key="3">
    <source>
        <dbReference type="Proteomes" id="UP000664815"/>
    </source>
</evidence>
<keyword evidence="1" id="KW-0472">Membrane</keyword>
<feature type="transmembrane region" description="Helical" evidence="1">
    <location>
        <begin position="212"/>
        <end position="233"/>
    </location>
</feature>
<gene>
    <name evidence="2" type="ORF">J0H45_05375</name>
</gene>
<dbReference type="EMBL" id="JAFKMG010000475">
    <property type="protein sequence ID" value="MBN8798774.1"/>
    <property type="molecule type" value="Genomic_DNA"/>
</dbReference>